<dbReference type="EMBL" id="JARBHB010000004">
    <property type="protein sequence ID" value="KAJ8887074.1"/>
    <property type="molecule type" value="Genomic_DNA"/>
</dbReference>
<organism evidence="2 3">
    <name type="scientific">Dryococelus australis</name>
    <dbReference type="NCBI Taxonomy" id="614101"/>
    <lineage>
        <taxon>Eukaryota</taxon>
        <taxon>Metazoa</taxon>
        <taxon>Ecdysozoa</taxon>
        <taxon>Arthropoda</taxon>
        <taxon>Hexapoda</taxon>
        <taxon>Insecta</taxon>
        <taxon>Pterygota</taxon>
        <taxon>Neoptera</taxon>
        <taxon>Polyneoptera</taxon>
        <taxon>Phasmatodea</taxon>
        <taxon>Verophasmatodea</taxon>
        <taxon>Anareolatae</taxon>
        <taxon>Phasmatidae</taxon>
        <taxon>Eurycanthinae</taxon>
        <taxon>Dryococelus</taxon>
    </lineage>
</organism>
<dbReference type="InterPro" id="IPR011604">
    <property type="entry name" value="PDDEXK-like_dom_sf"/>
</dbReference>
<sequence>MLKIENREQIEEITSEQNSSHEWKVVHSKRITSFFGKICKMKATTSCANVKEMRYQVFNTNWGMEKESVVIVQFERENPGIVVKRSGLIVDEGYPLLGASLDGPIADDQII</sequence>
<protein>
    <recommendedName>
        <fullName evidence="1">YqaJ viral recombinase domain-containing protein</fullName>
    </recommendedName>
</protein>
<dbReference type="PANTHER" id="PTHR46609:SF8">
    <property type="entry name" value="YQAJ VIRAL RECOMBINASE DOMAIN-CONTAINING PROTEIN"/>
    <property type="match status" value="1"/>
</dbReference>
<proteinExistence type="predicted"/>
<gene>
    <name evidence="2" type="ORF">PR048_013289</name>
</gene>
<dbReference type="InterPro" id="IPR011335">
    <property type="entry name" value="Restrct_endonuc-II-like"/>
</dbReference>
<dbReference type="Pfam" id="PF09588">
    <property type="entry name" value="YqaJ"/>
    <property type="match status" value="1"/>
</dbReference>
<keyword evidence="3" id="KW-1185">Reference proteome</keyword>
<name>A0ABQ9HRR0_9NEOP</name>
<reference evidence="2 3" key="1">
    <citation type="submission" date="2023-02" db="EMBL/GenBank/DDBJ databases">
        <title>LHISI_Scaffold_Assembly.</title>
        <authorList>
            <person name="Stuart O.P."/>
            <person name="Cleave R."/>
            <person name="Magrath M.J.L."/>
            <person name="Mikheyev A.S."/>
        </authorList>
    </citation>
    <scope>NUCLEOTIDE SEQUENCE [LARGE SCALE GENOMIC DNA]</scope>
    <source>
        <strain evidence="2">Daus_M_001</strain>
        <tissue evidence="2">Leg muscle</tissue>
    </source>
</reference>
<evidence type="ECO:0000313" key="3">
    <source>
        <dbReference type="Proteomes" id="UP001159363"/>
    </source>
</evidence>
<dbReference type="InterPro" id="IPR051703">
    <property type="entry name" value="NF-kappa-B_Signaling_Reg"/>
</dbReference>
<dbReference type="Proteomes" id="UP001159363">
    <property type="component" value="Chromosome X"/>
</dbReference>
<dbReference type="PANTHER" id="PTHR46609">
    <property type="entry name" value="EXONUCLEASE, PHAGE-TYPE/RECB, C-TERMINAL DOMAIN-CONTAINING PROTEIN"/>
    <property type="match status" value="1"/>
</dbReference>
<dbReference type="Gene3D" id="3.90.320.10">
    <property type="match status" value="1"/>
</dbReference>
<evidence type="ECO:0000259" key="1">
    <source>
        <dbReference type="Pfam" id="PF09588"/>
    </source>
</evidence>
<feature type="domain" description="YqaJ viral recombinase" evidence="1">
    <location>
        <begin position="24"/>
        <end position="107"/>
    </location>
</feature>
<comment type="caution">
    <text evidence="2">The sequence shown here is derived from an EMBL/GenBank/DDBJ whole genome shotgun (WGS) entry which is preliminary data.</text>
</comment>
<evidence type="ECO:0000313" key="2">
    <source>
        <dbReference type="EMBL" id="KAJ8887074.1"/>
    </source>
</evidence>
<accession>A0ABQ9HRR0</accession>
<dbReference type="SUPFAM" id="SSF52980">
    <property type="entry name" value="Restriction endonuclease-like"/>
    <property type="match status" value="1"/>
</dbReference>
<dbReference type="InterPro" id="IPR019080">
    <property type="entry name" value="YqaJ_viral_recombinase"/>
</dbReference>